<organism evidence="1 2">
    <name type="scientific">Papaver atlanticum</name>
    <dbReference type="NCBI Taxonomy" id="357466"/>
    <lineage>
        <taxon>Eukaryota</taxon>
        <taxon>Viridiplantae</taxon>
        <taxon>Streptophyta</taxon>
        <taxon>Embryophyta</taxon>
        <taxon>Tracheophyta</taxon>
        <taxon>Spermatophyta</taxon>
        <taxon>Magnoliopsida</taxon>
        <taxon>Ranunculales</taxon>
        <taxon>Papaveraceae</taxon>
        <taxon>Papaveroideae</taxon>
        <taxon>Papaver</taxon>
    </lineage>
</organism>
<reference evidence="1" key="1">
    <citation type="submission" date="2022-04" db="EMBL/GenBank/DDBJ databases">
        <title>A functionally conserved STORR gene fusion in Papaver species that diverged 16.8 million years ago.</title>
        <authorList>
            <person name="Catania T."/>
        </authorList>
    </citation>
    <scope>NUCLEOTIDE SEQUENCE</scope>
    <source>
        <strain evidence="1">S-188037</strain>
    </source>
</reference>
<accession>A0AAD4SNK4</accession>
<dbReference type="AlphaFoldDB" id="A0AAD4SNK4"/>
<protein>
    <submittedName>
        <fullName evidence="1">Uncharacterized protein</fullName>
    </submittedName>
</protein>
<proteinExistence type="predicted"/>
<evidence type="ECO:0000313" key="2">
    <source>
        <dbReference type="Proteomes" id="UP001202328"/>
    </source>
</evidence>
<dbReference type="Proteomes" id="UP001202328">
    <property type="component" value="Unassembled WGS sequence"/>
</dbReference>
<name>A0AAD4SNK4_9MAGN</name>
<keyword evidence="2" id="KW-1185">Reference proteome</keyword>
<gene>
    <name evidence="1" type="ORF">MKW98_027952</name>
</gene>
<sequence>MQSCIGRPNCCLSINSHKKPKMVVGDALRIPTQRHLYREIKHVIIDISGGLFKRDAKRKANVIEARTRVDQAECSCEGKAYFLAIWTENKKYQL</sequence>
<dbReference type="EMBL" id="JAJJMB010009842">
    <property type="protein sequence ID" value="KAI3912111.1"/>
    <property type="molecule type" value="Genomic_DNA"/>
</dbReference>
<evidence type="ECO:0000313" key="1">
    <source>
        <dbReference type="EMBL" id="KAI3912111.1"/>
    </source>
</evidence>
<comment type="caution">
    <text evidence="1">The sequence shown here is derived from an EMBL/GenBank/DDBJ whole genome shotgun (WGS) entry which is preliminary data.</text>
</comment>